<protein>
    <submittedName>
        <fullName evidence="2">Uncharacterized protein</fullName>
    </submittedName>
</protein>
<proteinExistence type="predicted"/>
<feature type="compositionally biased region" description="Gly residues" evidence="1">
    <location>
        <begin position="52"/>
        <end position="66"/>
    </location>
</feature>
<comment type="caution">
    <text evidence="2">The sequence shown here is derived from an EMBL/GenBank/DDBJ whole genome shotgun (WGS) entry which is preliminary data.</text>
</comment>
<accession>A0A919L1I9</accession>
<evidence type="ECO:0000256" key="1">
    <source>
        <dbReference type="SAM" id="MobiDB-lite"/>
    </source>
</evidence>
<evidence type="ECO:0000313" key="3">
    <source>
        <dbReference type="Proteomes" id="UP000617734"/>
    </source>
</evidence>
<dbReference type="EMBL" id="BNBO01000047">
    <property type="protein sequence ID" value="GHH80532.1"/>
    <property type="molecule type" value="Genomic_DNA"/>
</dbReference>
<keyword evidence="3" id="KW-1185">Reference proteome</keyword>
<reference evidence="2" key="1">
    <citation type="journal article" date="2014" name="Int. J. Syst. Evol. Microbiol.">
        <title>Complete genome sequence of Corynebacterium casei LMG S-19264T (=DSM 44701T), isolated from a smear-ripened cheese.</title>
        <authorList>
            <consortium name="US DOE Joint Genome Institute (JGI-PGF)"/>
            <person name="Walter F."/>
            <person name="Albersmeier A."/>
            <person name="Kalinowski J."/>
            <person name="Ruckert C."/>
        </authorList>
    </citation>
    <scope>NUCLEOTIDE SEQUENCE</scope>
    <source>
        <strain evidence="2">JCM 4646</strain>
    </source>
</reference>
<dbReference type="AlphaFoldDB" id="A0A919L1I9"/>
<feature type="region of interest" description="Disordered" evidence="1">
    <location>
        <begin position="45"/>
        <end position="72"/>
    </location>
</feature>
<name>A0A919L1I9_9ACTN</name>
<gene>
    <name evidence="2" type="ORF">GCM10018781_61300</name>
</gene>
<organism evidence="2 3">
    <name type="scientific">Kitasatospora indigofera</name>
    <dbReference type="NCBI Taxonomy" id="67307"/>
    <lineage>
        <taxon>Bacteria</taxon>
        <taxon>Bacillati</taxon>
        <taxon>Actinomycetota</taxon>
        <taxon>Actinomycetes</taxon>
        <taxon>Kitasatosporales</taxon>
        <taxon>Streptomycetaceae</taxon>
        <taxon>Kitasatospora</taxon>
    </lineage>
</organism>
<evidence type="ECO:0000313" key="2">
    <source>
        <dbReference type="EMBL" id="GHH80532.1"/>
    </source>
</evidence>
<reference evidence="2" key="2">
    <citation type="submission" date="2020-09" db="EMBL/GenBank/DDBJ databases">
        <authorList>
            <person name="Sun Q."/>
            <person name="Ohkuma M."/>
        </authorList>
    </citation>
    <scope>NUCLEOTIDE SEQUENCE</scope>
    <source>
        <strain evidence="2">JCM 4646</strain>
    </source>
</reference>
<dbReference type="Proteomes" id="UP000617734">
    <property type="component" value="Unassembled WGS sequence"/>
</dbReference>
<sequence>MGRRAARGRAGRALRGVAGGRWRLRQVPAGTRDAQPWAVVRGTERCLPPGDPGRGGSVGGGGGGVQAGQKVA</sequence>